<sequence>MKVPFSNGNSPRIEGVLARAGIIAQFELWKSYATQFPGYPTNLKAAKKHSFVHPEEERLVTNLISIRNRMTHEIDVTNDPTTRMLVNYTWECQHIAKWLTQLYPL</sequence>
<proteinExistence type="predicted"/>
<dbReference type="Proteomes" id="UP000050864">
    <property type="component" value="Unassembled WGS sequence"/>
</dbReference>
<dbReference type="PATRIC" id="fig|405444.3.peg.1603"/>
<comment type="caution">
    <text evidence="1">The sequence shown here is derived from an EMBL/GenBank/DDBJ whole genome shotgun (WGS) entry which is preliminary data.</text>
</comment>
<accession>A0A0R0CBU1</accession>
<evidence type="ECO:0000313" key="1">
    <source>
        <dbReference type="EMBL" id="KRG63377.1"/>
    </source>
</evidence>
<name>A0A0R0CBU1_9GAMM</name>
<protein>
    <recommendedName>
        <fullName evidence="3">DUF4145 domain-containing protein</fullName>
    </recommendedName>
</protein>
<gene>
    <name evidence="1" type="ORF">ABB26_12525</name>
</gene>
<evidence type="ECO:0008006" key="3">
    <source>
        <dbReference type="Google" id="ProtNLM"/>
    </source>
</evidence>
<evidence type="ECO:0000313" key="2">
    <source>
        <dbReference type="Proteomes" id="UP000050864"/>
    </source>
</evidence>
<dbReference type="EMBL" id="LDJI01000023">
    <property type="protein sequence ID" value="KRG63377.1"/>
    <property type="molecule type" value="Genomic_DNA"/>
</dbReference>
<organism evidence="1 2">
    <name type="scientific">Stenotrophomonas humi</name>
    <dbReference type="NCBI Taxonomy" id="405444"/>
    <lineage>
        <taxon>Bacteria</taxon>
        <taxon>Pseudomonadati</taxon>
        <taxon>Pseudomonadota</taxon>
        <taxon>Gammaproteobacteria</taxon>
        <taxon>Lysobacterales</taxon>
        <taxon>Lysobacteraceae</taxon>
        <taxon>Stenotrophomonas</taxon>
    </lineage>
</organism>
<dbReference type="AlphaFoldDB" id="A0A0R0CBU1"/>
<reference evidence="1 2" key="1">
    <citation type="submission" date="2015-05" db="EMBL/GenBank/DDBJ databases">
        <title>Genome sequencing and analysis of members of genus Stenotrophomonas.</title>
        <authorList>
            <person name="Patil P.P."/>
            <person name="Midha S."/>
            <person name="Patil P.B."/>
        </authorList>
    </citation>
    <scope>NUCLEOTIDE SEQUENCE [LARGE SCALE GENOMIC DNA]</scope>
    <source>
        <strain evidence="1 2">DSM 18929</strain>
    </source>
</reference>
<keyword evidence="2" id="KW-1185">Reference proteome</keyword>